<evidence type="ECO:0000313" key="2">
    <source>
        <dbReference type="EMBL" id="ALC17260.1"/>
    </source>
</evidence>
<evidence type="ECO:0000313" key="3">
    <source>
        <dbReference type="Proteomes" id="UP000057158"/>
    </source>
</evidence>
<dbReference type="GO" id="GO:0008080">
    <property type="term" value="F:N-acetyltransferase activity"/>
    <property type="evidence" value="ECO:0007669"/>
    <property type="project" value="InterPro"/>
</dbReference>
<dbReference type="InterPro" id="IPR022525">
    <property type="entry name" value="GNAT_AblB"/>
</dbReference>
<dbReference type="PROSITE" id="PS51186">
    <property type="entry name" value="GNAT"/>
    <property type="match status" value="1"/>
</dbReference>
<accession>A0A0M4D7S9</accession>
<dbReference type="KEGG" id="des:DSOUD_2507"/>
<keyword evidence="2" id="KW-0808">Transferase</keyword>
<name>A0A0M4D7S9_9BACT</name>
<dbReference type="RefSeq" id="WP_053551285.1">
    <property type="nucleotide sequence ID" value="NZ_CP010802.1"/>
</dbReference>
<dbReference type="STRING" id="1603606.DSOUD_2507"/>
<dbReference type="CDD" id="cd04301">
    <property type="entry name" value="NAT_SF"/>
    <property type="match status" value="1"/>
</dbReference>
<protein>
    <submittedName>
        <fullName evidence="2">Beta-lysine acetyltransferase</fullName>
    </submittedName>
</protein>
<dbReference type="SUPFAM" id="SSF55729">
    <property type="entry name" value="Acyl-CoA N-acyltransferases (Nat)"/>
    <property type="match status" value="1"/>
</dbReference>
<dbReference type="Pfam" id="PF00583">
    <property type="entry name" value="Acetyltransf_1"/>
    <property type="match status" value="1"/>
</dbReference>
<feature type="domain" description="N-acetyltransferase" evidence="1">
    <location>
        <begin position="127"/>
        <end position="279"/>
    </location>
</feature>
<dbReference type="InterPro" id="IPR000182">
    <property type="entry name" value="GNAT_dom"/>
</dbReference>
<gene>
    <name evidence="2" type="ORF">DSOUD_2507</name>
</gene>
<dbReference type="AlphaFoldDB" id="A0A0M4D7S9"/>
<sequence>MTDEIITIGNSSIQHGKHSNRAYLMNLAPGDLPAVLPYLDDLARTEGYTKIFAKVPAKAKKDFMANSYLSEATIPGFYRGERDVCFMGKYFDAERSEERNPDLVQAALDAAQGKEPLLEVPPLAAPLHCRMALAEDAEAMAQLYRQVFATYPFPIHDPEYLQETMASHVDYFGIWNGDELIALASAEKDLAGENAEMTDFATDPAFRSRGLANYLLARLEQSAGRQGIRTAFTIARAYSYGMNITFAKSSYTYSGTLTHNTQISGKLESMNVWYKDLQA</sequence>
<dbReference type="PATRIC" id="fig|1603606.3.peg.2714"/>
<reference evidence="2 3" key="1">
    <citation type="submission" date="2015-07" db="EMBL/GenBank/DDBJ databases">
        <title>Isolation and Genomic Characterization of a Novel Halophilic Metal-Reducing Deltaproteobacterium from the Deep Subsurface.</title>
        <authorList>
            <person name="Badalamenti J.P."/>
            <person name="Summers Z.M."/>
            <person name="Gralnick J.A."/>
            <person name="Bond D.R."/>
        </authorList>
    </citation>
    <scope>NUCLEOTIDE SEQUENCE [LARGE SCALE GENOMIC DNA]</scope>
    <source>
        <strain evidence="2 3">WTL</strain>
    </source>
</reference>
<dbReference type="Proteomes" id="UP000057158">
    <property type="component" value="Chromosome"/>
</dbReference>
<proteinExistence type="predicted"/>
<evidence type="ECO:0000259" key="1">
    <source>
        <dbReference type="PROSITE" id="PS51186"/>
    </source>
</evidence>
<dbReference type="OrthoDB" id="9790652at2"/>
<dbReference type="EMBL" id="CP010802">
    <property type="protein sequence ID" value="ALC17260.1"/>
    <property type="molecule type" value="Genomic_DNA"/>
</dbReference>
<organism evidence="2 3">
    <name type="scientific">Desulfuromonas soudanensis</name>
    <dbReference type="NCBI Taxonomy" id="1603606"/>
    <lineage>
        <taxon>Bacteria</taxon>
        <taxon>Pseudomonadati</taxon>
        <taxon>Thermodesulfobacteriota</taxon>
        <taxon>Desulfuromonadia</taxon>
        <taxon>Desulfuromonadales</taxon>
        <taxon>Desulfuromonadaceae</taxon>
        <taxon>Desulfuromonas</taxon>
    </lineage>
</organism>
<dbReference type="InterPro" id="IPR016181">
    <property type="entry name" value="Acyl_CoA_acyltransferase"/>
</dbReference>
<dbReference type="NCBIfam" id="TIGR03827">
    <property type="entry name" value="GNAT_ablB"/>
    <property type="match status" value="1"/>
</dbReference>
<keyword evidence="3" id="KW-1185">Reference proteome</keyword>
<dbReference type="Gene3D" id="3.40.630.30">
    <property type="match status" value="1"/>
</dbReference>